<dbReference type="Proteomes" id="UP001168098">
    <property type="component" value="Unassembled WGS sequence"/>
</dbReference>
<evidence type="ECO:0000313" key="3">
    <source>
        <dbReference type="Proteomes" id="UP001168098"/>
    </source>
</evidence>
<feature type="compositionally biased region" description="Basic and acidic residues" evidence="1">
    <location>
        <begin position="661"/>
        <end position="674"/>
    </location>
</feature>
<feature type="compositionally biased region" description="Gly residues" evidence="1">
    <location>
        <begin position="690"/>
        <end position="704"/>
    </location>
</feature>
<gene>
    <name evidence="2" type="ORF">PVL29_004579</name>
</gene>
<dbReference type="PANTHER" id="PTHR34367:SF1">
    <property type="entry name" value="OS04G0528600 PROTEIN"/>
    <property type="match status" value="1"/>
</dbReference>
<feature type="compositionally biased region" description="Basic residues" evidence="1">
    <location>
        <begin position="197"/>
        <end position="206"/>
    </location>
</feature>
<dbReference type="AlphaFoldDB" id="A0AA39A8E6"/>
<feature type="region of interest" description="Disordered" evidence="1">
    <location>
        <begin position="136"/>
        <end position="286"/>
    </location>
</feature>
<feature type="region of interest" description="Disordered" evidence="1">
    <location>
        <begin position="74"/>
        <end position="105"/>
    </location>
</feature>
<sequence length="713" mass="76858">MGSCLSKKKGSDSSPSGAAASALVAPQNGKGSVSETLEKEKVVVVVETETVAVEESVKKEIFVIKHRKSHDVDKRVEQKGGDGVGCVSATSSGSEAAEMENNGGHNGVVMSAAPVRTSSCTKEEVDAILIQCGRLSRSSSGKAGPGVSTPSKKYSGSKRSYDFDQNDCDFAVDGDRKKGSGIGDNIDCCDDDETSEKRHHRQRQRQSRASPQGRRRTPSRERDPNRQHQQQRSGSRDRGSSSGGGSGRRVSRSPGRRSDNPPTTSAEAAEKASSHASAGCSNAARPGKMVSVPATVIDKGNNGSSGVESGNNGAVRRVLVKRNSGEVAASGSKTPRSRSPANARVVSNDNQNQHPSLSRNSSRKAEQSPYRRNPLSEIDPNINNRGLKTREIEPDCQQKPNMKDMNNGKVVVHGTNNRSSSRGKVVQVVEEAGESKGLQPRTNSIETTIVVAPGAESLKPQALTRTRSSRRSRDLDLNPETLLNPTPSYTTLLLEDIQSFHQKNTNTQTTTPSISLPACVSKAHSILEAVADLNSCTSSNPSYSFSDDRRNFTETHQNSMDDKNPVGKKRLEAKDPFVVESEIVVCDDLMEPSLHKYVTVKRGTIGGGEMEEQESSGSNSFVGVSQLHSWEPNSVDSTDCWTSRSNTREEYPSPVCFQRHALSEPGRESEETQKRMGRRKREIDHQQNGIGRGRLGTSSRGGGLHTVPSIAST</sequence>
<dbReference type="InterPro" id="IPR040412">
    <property type="entry name" value="At1g65710-like"/>
</dbReference>
<feature type="compositionally biased region" description="Polar residues" evidence="1">
    <location>
        <begin position="148"/>
        <end position="158"/>
    </location>
</feature>
<feature type="region of interest" description="Disordered" evidence="1">
    <location>
        <begin position="460"/>
        <end position="487"/>
    </location>
</feature>
<feature type="compositionally biased region" description="Low complexity" evidence="1">
    <location>
        <begin position="12"/>
        <end position="22"/>
    </location>
</feature>
<reference evidence="2 3" key="1">
    <citation type="journal article" date="2023" name="BMC Biotechnol.">
        <title>Vitis rotundifolia cv Carlos genome sequencing.</title>
        <authorList>
            <person name="Huff M."/>
            <person name="Hulse-Kemp A."/>
            <person name="Scheffler B."/>
            <person name="Youngblood R."/>
            <person name="Simpson S."/>
            <person name="Babiker E."/>
            <person name="Staton M."/>
        </authorList>
    </citation>
    <scope>NUCLEOTIDE SEQUENCE [LARGE SCALE GENOMIC DNA]</scope>
    <source>
        <tissue evidence="2">Leaf</tissue>
    </source>
</reference>
<protein>
    <submittedName>
        <fullName evidence="2">Uncharacterized protein</fullName>
    </submittedName>
</protein>
<feature type="region of interest" description="Disordered" evidence="1">
    <location>
        <begin position="656"/>
        <end position="713"/>
    </location>
</feature>
<feature type="compositionally biased region" description="Low complexity" evidence="1">
    <location>
        <begin position="300"/>
        <end position="313"/>
    </location>
</feature>
<evidence type="ECO:0000313" key="2">
    <source>
        <dbReference type="EMBL" id="KAJ9702903.1"/>
    </source>
</evidence>
<feature type="region of interest" description="Disordered" evidence="1">
    <location>
        <begin position="322"/>
        <end position="407"/>
    </location>
</feature>
<feature type="region of interest" description="Disordered" evidence="1">
    <location>
        <begin position="295"/>
        <end position="314"/>
    </location>
</feature>
<feature type="region of interest" description="Disordered" evidence="1">
    <location>
        <begin position="1"/>
        <end position="38"/>
    </location>
</feature>
<proteinExistence type="predicted"/>
<feature type="compositionally biased region" description="Polar residues" evidence="1">
    <location>
        <begin position="331"/>
        <end position="360"/>
    </location>
</feature>
<accession>A0AA39A8E6</accession>
<organism evidence="2 3">
    <name type="scientific">Vitis rotundifolia</name>
    <name type="common">Muscadine grape</name>
    <dbReference type="NCBI Taxonomy" id="103349"/>
    <lineage>
        <taxon>Eukaryota</taxon>
        <taxon>Viridiplantae</taxon>
        <taxon>Streptophyta</taxon>
        <taxon>Embryophyta</taxon>
        <taxon>Tracheophyta</taxon>
        <taxon>Spermatophyta</taxon>
        <taxon>Magnoliopsida</taxon>
        <taxon>eudicotyledons</taxon>
        <taxon>Gunneridae</taxon>
        <taxon>Pentapetalae</taxon>
        <taxon>rosids</taxon>
        <taxon>Vitales</taxon>
        <taxon>Vitaceae</taxon>
        <taxon>Viteae</taxon>
        <taxon>Vitis</taxon>
    </lineage>
</organism>
<name>A0AA39A8E6_VITRO</name>
<dbReference type="EMBL" id="JARBHA010000004">
    <property type="protein sequence ID" value="KAJ9702903.1"/>
    <property type="molecule type" value="Genomic_DNA"/>
</dbReference>
<evidence type="ECO:0000256" key="1">
    <source>
        <dbReference type="SAM" id="MobiDB-lite"/>
    </source>
</evidence>
<comment type="caution">
    <text evidence="2">The sequence shown here is derived from an EMBL/GenBank/DDBJ whole genome shotgun (WGS) entry which is preliminary data.</text>
</comment>
<keyword evidence="3" id="KW-1185">Reference proteome</keyword>
<dbReference type="PANTHER" id="PTHR34367">
    <property type="entry name" value="OS02G0734667 PROTEIN"/>
    <property type="match status" value="1"/>
</dbReference>